<accession>A0A3B1AGZ5</accession>
<dbReference type="InterPro" id="IPR007939">
    <property type="entry name" value="Cu-R_B_prcur"/>
</dbReference>
<dbReference type="GO" id="GO:0009279">
    <property type="term" value="C:cell outer membrane"/>
    <property type="evidence" value="ECO:0007669"/>
    <property type="project" value="InterPro"/>
</dbReference>
<sequence length="322" mass="35658">MKEKVTAMNKRLTLGCVFLLSSSVFPTWADNGTTQDGQTMNAMPMENMDHSAMPGMKHGDKQISSEEPGAMQGRAQGGSAPANARDPHAYSGGYSIESGKYALPGPRILKLADEYNFASLLVDRLETVRTSDNSSITYDLQAWYGRDYDRLVLKAEGNVDNRKIEEASTELLWSHALATYWDGQLGLRYDSGENPGRSWVAFGVQGLAPYWFELDITGYVGEEGRTALGLEAEYEILFTQKLILTPRIEASVYGKDDVKRGIGSGLSEFSAGLRLRYEIRREFAPYAGIEWASTYGSTADYARAAGFDTHETRAVAGLRFWF</sequence>
<evidence type="ECO:0000256" key="1">
    <source>
        <dbReference type="SAM" id="MobiDB-lite"/>
    </source>
</evidence>
<protein>
    <submittedName>
        <fullName evidence="2">Copper resistance protein B</fullName>
    </submittedName>
</protein>
<dbReference type="AlphaFoldDB" id="A0A3B1AGZ5"/>
<gene>
    <name evidence="2" type="ORF">MNBD_GAMMA19-200</name>
</gene>
<feature type="region of interest" description="Disordered" evidence="1">
    <location>
        <begin position="53"/>
        <end position="89"/>
    </location>
</feature>
<organism evidence="2">
    <name type="scientific">hydrothermal vent metagenome</name>
    <dbReference type="NCBI Taxonomy" id="652676"/>
    <lineage>
        <taxon>unclassified sequences</taxon>
        <taxon>metagenomes</taxon>
        <taxon>ecological metagenomes</taxon>
    </lineage>
</organism>
<name>A0A3B1AGZ5_9ZZZZ</name>
<dbReference type="Pfam" id="PF05275">
    <property type="entry name" value="CopB"/>
    <property type="match status" value="1"/>
</dbReference>
<dbReference type="EMBL" id="UOFV01000518">
    <property type="protein sequence ID" value="VAX05146.1"/>
    <property type="molecule type" value="Genomic_DNA"/>
</dbReference>
<evidence type="ECO:0000313" key="2">
    <source>
        <dbReference type="EMBL" id="VAX05146.1"/>
    </source>
</evidence>
<reference evidence="2" key="1">
    <citation type="submission" date="2018-06" db="EMBL/GenBank/DDBJ databases">
        <authorList>
            <person name="Zhirakovskaya E."/>
        </authorList>
    </citation>
    <scope>NUCLEOTIDE SEQUENCE</scope>
</reference>
<dbReference type="GO" id="GO:0006878">
    <property type="term" value="P:intracellular copper ion homeostasis"/>
    <property type="evidence" value="ECO:0007669"/>
    <property type="project" value="InterPro"/>
</dbReference>
<dbReference type="GO" id="GO:0005507">
    <property type="term" value="F:copper ion binding"/>
    <property type="evidence" value="ECO:0007669"/>
    <property type="project" value="InterPro"/>
</dbReference>
<proteinExistence type="predicted"/>